<gene>
    <name evidence="1" type="ORF">FNM00_12510</name>
</gene>
<dbReference type="EMBL" id="VLNT01000010">
    <property type="protein sequence ID" value="TSD62174.1"/>
    <property type="molecule type" value="Genomic_DNA"/>
</dbReference>
<comment type="caution">
    <text evidence="1">The sequence shown here is derived from an EMBL/GenBank/DDBJ whole genome shotgun (WGS) entry which is preliminary data.</text>
</comment>
<protein>
    <submittedName>
        <fullName evidence="1">Uncharacterized protein</fullName>
    </submittedName>
</protein>
<evidence type="ECO:0000313" key="1">
    <source>
        <dbReference type="EMBL" id="TSD62174.1"/>
    </source>
</evidence>
<dbReference type="RefSeq" id="WP_143913889.1">
    <property type="nucleotide sequence ID" value="NZ_VLNT01000010.1"/>
</dbReference>
<dbReference type="OrthoDB" id="5189132at2"/>
<organism evidence="1 2">
    <name type="scientific">Aeromicrobium piscarium</name>
    <dbReference type="NCBI Taxonomy" id="2590901"/>
    <lineage>
        <taxon>Bacteria</taxon>
        <taxon>Bacillati</taxon>
        <taxon>Actinomycetota</taxon>
        <taxon>Actinomycetes</taxon>
        <taxon>Propionibacteriales</taxon>
        <taxon>Nocardioidaceae</taxon>
        <taxon>Aeromicrobium</taxon>
    </lineage>
</organism>
<sequence>MTVEHTLPLPRLAGSREAARRAVEKLGDIRNAIVILDGRELQSAAGSYADETVEAVLVDGDAAALVVKNSTAEFEQYLRESVAHHGISADRVDFLDLTRP</sequence>
<dbReference type="AlphaFoldDB" id="A0A554S743"/>
<reference evidence="1 2" key="1">
    <citation type="submission" date="2019-07" db="EMBL/GenBank/DDBJ databases">
        <authorList>
            <person name="Zhao L.H."/>
        </authorList>
    </citation>
    <scope>NUCLEOTIDE SEQUENCE [LARGE SCALE GENOMIC DNA]</scope>
    <source>
        <strain evidence="1 2">Co35</strain>
    </source>
</reference>
<accession>A0A554S743</accession>
<dbReference type="Proteomes" id="UP000316988">
    <property type="component" value="Unassembled WGS sequence"/>
</dbReference>
<proteinExistence type="predicted"/>
<evidence type="ECO:0000313" key="2">
    <source>
        <dbReference type="Proteomes" id="UP000316988"/>
    </source>
</evidence>
<keyword evidence="2" id="KW-1185">Reference proteome</keyword>
<name>A0A554S743_9ACTN</name>